<protein>
    <submittedName>
        <fullName evidence="1">Uncharacterized protein</fullName>
    </submittedName>
</protein>
<evidence type="ECO:0000313" key="1">
    <source>
        <dbReference type="EMBL" id="KAF6148926.1"/>
    </source>
</evidence>
<name>A0A7J7M232_9MAGN</name>
<reference evidence="1 2" key="1">
    <citation type="journal article" date="2020" name="IScience">
        <title>Genome Sequencing of the Endangered Kingdonia uniflora (Circaeasteraceae, Ranunculales) Reveals Potential Mechanisms of Evolutionary Specialization.</title>
        <authorList>
            <person name="Sun Y."/>
            <person name="Deng T."/>
            <person name="Zhang A."/>
            <person name="Moore M.J."/>
            <person name="Landis J.B."/>
            <person name="Lin N."/>
            <person name="Zhang H."/>
            <person name="Zhang X."/>
            <person name="Huang J."/>
            <person name="Zhang X."/>
            <person name="Sun H."/>
            <person name="Wang H."/>
        </authorList>
    </citation>
    <scope>NUCLEOTIDE SEQUENCE [LARGE SCALE GENOMIC DNA]</scope>
    <source>
        <strain evidence="1">TB1705</strain>
        <tissue evidence="1">Leaf</tissue>
    </source>
</reference>
<gene>
    <name evidence="1" type="ORF">GIB67_028763</name>
</gene>
<proteinExistence type="predicted"/>
<dbReference type="EMBL" id="JACGCM010001824">
    <property type="protein sequence ID" value="KAF6148926.1"/>
    <property type="molecule type" value="Genomic_DNA"/>
</dbReference>
<evidence type="ECO:0000313" key="2">
    <source>
        <dbReference type="Proteomes" id="UP000541444"/>
    </source>
</evidence>
<dbReference type="OrthoDB" id="1745630at2759"/>
<keyword evidence="2" id="KW-1185">Reference proteome</keyword>
<sequence>MATMQKPQKSLAEYEDIVIRKIFLVSLVDSNDVRVVYLEQAAAEILASEEPPFLYLVSSYHRAYEEGKKMGSMRRR</sequence>
<dbReference type="AlphaFoldDB" id="A0A7J7M232"/>
<comment type="caution">
    <text evidence="1">The sequence shown here is derived from an EMBL/GenBank/DDBJ whole genome shotgun (WGS) entry which is preliminary data.</text>
</comment>
<organism evidence="1 2">
    <name type="scientific">Kingdonia uniflora</name>
    <dbReference type="NCBI Taxonomy" id="39325"/>
    <lineage>
        <taxon>Eukaryota</taxon>
        <taxon>Viridiplantae</taxon>
        <taxon>Streptophyta</taxon>
        <taxon>Embryophyta</taxon>
        <taxon>Tracheophyta</taxon>
        <taxon>Spermatophyta</taxon>
        <taxon>Magnoliopsida</taxon>
        <taxon>Ranunculales</taxon>
        <taxon>Circaeasteraceae</taxon>
        <taxon>Kingdonia</taxon>
    </lineage>
</organism>
<dbReference type="Proteomes" id="UP000541444">
    <property type="component" value="Unassembled WGS sequence"/>
</dbReference>
<accession>A0A7J7M232</accession>